<gene>
    <name evidence="2" type="ORF">GFSPODELE1_LOCUS7660</name>
</gene>
<feature type="region of interest" description="Disordered" evidence="1">
    <location>
        <begin position="40"/>
        <end position="64"/>
    </location>
</feature>
<evidence type="ECO:0000313" key="3">
    <source>
        <dbReference type="Proteomes" id="UP001497453"/>
    </source>
</evidence>
<sequence length="236" mass="26199">MWPFNAIIQYFSPSPRTPLAKVPAEPVSDASDRIEPLQISLDHPNEPNLASNGIALSEGSRETPPVDQETLMEEIDMLLAQITSESGAYELPPETLSALETAFEPNSLMASGDLTCSETNIEFYAADILDDTSAPDDAAEIYRTPTIRLVTPPRRSRRLRVDPTSLSHIQRSQPSLTLGLKTRRPLPVPPPLLLRGSAATRSRIVKRTYIRKRDSYPLIESVLLATLYVHNDHFIS</sequence>
<evidence type="ECO:0000256" key="1">
    <source>
        <dbReference type="SAM" id="MobiDB-lite"/>
    </source>
</evidence>
<evidence type="ECO:0000313" key="2">
    <source>
        <dbReference type="EMBL" id="CAL1710112.1"/>
    </source>
</evidence>
<protein>
    <submittedName>
        <fullName evidence="2">Uncharacterized protein</fullName>
    </submittedName>
</protein>
<dbReference type="Proteomes" id="UP001497453">
    <property type="component" value="Chromosome 5"/>
</dbReference>
<accession>A0ABP1DTI3</accession>
<name>A0ABP1DTI3_9APHY</name>
<proteinExistence type="predicted"/>
<reference evidence="3" key="1">
    <citation type="submission" date="2024-04" db="EMBL/GenBank/DDBJ databases">
        <authorList>
            <person name="Shaw F."/>
            <person name="Minotto A."/>
        </authorList>
    </citation>
    <scope>NUCLEOTIDE SEQUENCE [LARGE SCALE GENOMIC DNA]</scope>
</reference>
<keyword evidence="3" id="KW-1185">Reference proteome</keyword>
<organism evidence="2 3">
    <name type="scientific">Somion occarium</name>
    <dbReference type="NCBI Taxonomy" id="3059160"/>
    <lineage>
        <taxon>Eukaryota</taxon>
        <taxon>Fungi</taxon>
        <taxon>Dikarya</taxon>
        <taxon>Basidiomycota</taxon>
        <taxon>Agaricomycotina</taxon>
        <taxon>Agaricomycetes</taxon>
        <taxon>Polyporales</taxon>
        <taxon>Cerrenaceae</taxon>
        <taxon>Somion</taxon>
    </lineage>
</organism>
<dbReference type="EMBL" id="OZ037948">
    <property type="protein sequence ID" value="CAL1710112.1"/>
    <property type="molecule type" value="Genomic_DNA"/>
</dbReference>